<reference evidence="11" key="1">
    <citation type="submission" date="2016-10" db="EMBL/GenBank/DDBJ databases">
        <authorList>
            <person name="Varghese N."/>
            <person name="Submissions S."/>
        </authorList>
    </citation>
    <scope>NUCLEOTIDE SEQUENCE [LARGE SCALE GENOMIC DNA]</scope>
    <source>
        <strain evidence="11">DSM 8344</strain>
    </source>
</reference>
<accession>A0A1G7TL61</accession>
<keyword evidence="11" id="KW-1185">Reference proteome</keyword>
<gene>
    <name evidence="10" type="ORF">SAMN05443529_102277</name>
</gene>
<feature type="domain" description="ABC transmembrane type-1" evidence="9">
    <location>
        <begin position="26"/>
        <end position="220"/>
    </location>
</feature>
<evidence type="ECO:0000256" key="4">
    <source>
        <dbReference type="ARBA" id="ARBA00022475"/>
    </source>
</evidence>
<feature type="transmembrane region" description="Helical" evidence="8">
    <location>
        <begin position="159"/>
        <end position="181"/>
    </location>
</feature>
<feature type="transmembrane region" description="Helical" evidence="8">
    <location>
        <begin position="201"/>
        <end position="224"/>
    </location>
</feature>
<dbReference type="Pfam" id="PF00528">
    <property type="entry name" value="BPD_transp_1"/>
    <property type="match status" value="1"/>
</dbReference>
<dbReference type="CDD" id="cd06261">
    <property type="entry name" value="TM_PBP2"/>
    <property type="match status" value="1"/>
</dbReference>
<keyword evidence="5 8" id="KW-0812">Transmembrane</keyword>
<dbReference type="Gene3D" id="1.10.3720.10">
    <property type="entry name" value="MetI-like"/>
    <property type="match status" value="1"/>
</dbReference>
<keyword evidence="4" id="KW-1003">Cell membrane</keyword>
<dbReference type="InterPro" id="IPR051322">
    <property type="entry name" value="AA_ABC_Transporter_Permease"/>
</dbReference>
<evidence type="ECO:0000313" key="11">
    <source>
        <dbReference type="Proteomes" id="UP000198656"/>
    </source>
</evidence>
<evidence type="ECO:0000256" key="8">
    <source>
        <dbReference type="RuleBase" id="RU363032"/>
    </source>
</evidence>
<evidence type="ECO:0000259" key="9">
    <source>
        <dbReference type="PROSITE" id="PS50928"/>
    </source>
</evidence>
<evidence type="ECO:0000256" key="5">
    <source>
        <dbReference type="ARBA" id="ARBA00022692"/>
    </source>
</evidence>
<evidence type="ECO:0000256" key="7">
    <source>
        <dbReference type="ARBA" id="ARBA00023136"/>
    </source>
</evidence>
<protein>
    <submittedName>
        <fullName evidence="10">D-methionine transport system permease protein</fullName>
    </submittedName>
</protein>
<dbReference type="FunFam" id="1.10.3720.10:FF:000002">
    <property type="entry name" value="D-methionine ABC transporter permease MetI"/>
    <property type="match status" value="1"/>
</dbReference>
<keyword evidence="7 8" id="KW-0472">Membrane</keyword>
<dbReference type="AlphaFoldDB" id="A0A1G7TL61"/>
<dbReference type="GO" id="GO:0005886">
    <property type="term" value="C:plasma membrane"/>
    <property type="evidence" value="ECO:0007669"/>
    <property type="project" value="UniProtKB-SubCell"/>
</dbReference>
<dbReference type="STRING" id="1121419.SAMN05443529_102277"/>
<dbReference type="Proteomes" id="UP000198656">
    <property type="component" value="Unassembled WGS sequence"/>
</dbReference>
<keyword evidence="3 8" id="KW-0813">Transport</keyword>
<feature type="transmembrane region" description="Helical" evidence="8">
    <location>
        <begin position="30"/>
        <end position="53"/>
    </location>
</feature>
<feature type="transmembrane region" description="Helical" evidence="8">
    <location>
        <begin position="65"/>
        <end position="89"/>
    </location>
</feature>
<dbReference type="RefSeq" id="WP_176786050.1">
    <property type="nucleotide sequence ID" value="NZ_FNCP01000002.1"/>
</dbReference>
<dbReference type="InterPro" id="IPR000515">
    <property type="entry name" value="MetI-like"/>
</dbReference>
<dbReference type="InterPro" id="IPR035906">
    <property type="entry name" value="MetI-like_sf"/>
</dbReference>
<comment type="subcellular location">
    <subcellularLocation>
        <location evidence="1 8">Cell membrane</location>
        <topology evidence="1 8">Multi-pass membrane protein</topology>
    </subcellularLocation>
</comment>
<dbReference type="GO" id="GO:0048473">
    <property type="term" value="P:D-methionine transmembrane transport"/>
    <property type="evidence" value="ECO:0007669"/>
    <property type="project" value="TreeGrafter"/>
</dbReference>
<dbReference type="SUPFAM" id="SSF161098">
    <property type="entry name" value="MetI-like"/>
    <property type="match status" value="1"/>
</dbReference>
<evidence type="ECO:0000256" key="1">
    <source>
        <dbReference type="ARBA" id="ARBA00004651"/>
    </source>
</evidence>
<evidence type="ECO:0000313" key="10">
    <source>
        <dbReference type="EMBL" id="SDG36068.1"/>
    </source>
</evidence>
<dbReference type="PANTHER" id="PTHR30450">
    <property type="entry name" value="ABC TRANSPORTER PERMEASE"/>
    <property type="match status" value="1"/>
</dbReference>
<comment type="similarity">
    <text evidence="2">Belongs to the binding-protein-dependent transport system permease family. CysTW subfamily.</text>
</comment>
<evidence type="ECO:0000256" key="3">
    <source>
        <dbReference type="ARBA" id="ARBA00022448"/>
    </source>
</evidence>
<evidence type="ECO:0000256" key="2">
    <source>
        <dbReference type="ARBA" id="ARBA00007069"/>
    </source>
</evidence>
<evidence type="ECO:0000256" key="6">
    <source>
        <dbReference type="ARBA" id="ARBA00022989"/>
    </source>
</evidence>
<proteinExistence type="inferred from homology"/>
<feature type="transmembrane region" description="Helical" evidence="8">
    <location>
        <begin position="95"/>
        <end position="118"/>
    </location>
</feature>
<sequence>MSFDIGSLLHGSGSVGDLLQLIIPATGETLYMVFASTVLAYLIGLPLGIILVVSSPGHILPNPWVERTLGTIINIFRSAPFIILLVALIPFTRSIIGTSVGTTAAIVPLVISAAPFVARVVETSLKEVPYGVIEAALSMGASPKQIIQKVLLPEAKASLILGVAITTISVIGYTAMAGTVGGGGLGDLAIQYGYNRFRTDVMIVTVIILVVIVQIIQSLGTTLARKLTH</sequence>
<keyword evidence="6 8" id="KW-1133">Transmembrane helix</keyword>
<dbReference type="NCBIfam" id="NF008049">
    <property type="entry name" value="PRK10782.1"/>
    <property type="match status" value="1"/>
</dbReference>
<dbReference type="PANTHER" id="PTHR30450:SF1">
    <property type="entry name" value="D-METHIONINE TRANSPORT SYSTEM PERMEASE PROTEIN METI-RELATED"/>
    <property type="match status" value="1"/>
</dbReference>
<organism evidence="10 11">
    <name type="scientific">Desulfosporosinus hippei DSM 8344</name>
    <dbReference type="NCBI Taxonomy" id="1121419"/>
    <lineage>
        <taxon>Bacteria</taxon>
        <taxon>Bacillati</taxon>
        <taxon>Bacillota</taxon>
        <taxon>Clostridia</taxon>
        <taxon>Eubacteriales</taxon>
        <taxon>Desulfitobacteriaceae</taxon>
        <taxon>Desulfosporosinus</taxon>
    </lineage>
</organism>
<dbReference type="EMBL" id="FNCP01000002">
    <property type="protein sequence ID" value="SDG36068.1"/>
    <property type="molecule type" value="Genomic_DNA"/>
</dbReference>
<name>A0A1G7TL61_9FIRM</name>
<dbReference type="PROSITE" id="PS50928">
    <property type="entry name" value="ABC_TM1"/>
    <property type="match status" value="1"/>
</dbReference>